<dbReference type="Gene3D" id="1.20.1530.20">
    <property type="match status" value="1"/>
</dbReference>
<dbReference type="PANTHER" id="PTHR32507:SF0">
    <property type="entry name" value="NA(+)_H(+) ANTIPORTER 2-RELATED"/>
    <property type="match status" value="1"/>
</dbReference>
<feature type="transmembrane region" description="Helical" evidence="6">
    <location>
        <begin position="92"/>
        <end position="110"/>
    </location>
</feature>
<feature type="transmembrane region" description="Helical" evidence="6">
    <location>
        <begin position="54"/>
        <end position="72"/>
    </location>
</feature>
<feature type="transmembrane region" description="Helical" evidence="6">
    <location>
        <begin position="122"/>
        <end position="143"/>
    </location>
</feature>
<dbReference type="RefSeq" id="WP_192011645.1">
    <property type="nucleotide sequence ID" value="NZ_JACYTQ010000008.1"/>
</dbReference>
<evidence type="ECO:0000256" key="3">
    <source>
        <dbReference type="ARBA" id="ARBA00022449"/>
    </source>
</evidence>
<feature type="transmembrane region" description="Helical" evidence="6">
    <location>
        <begin position="212"/>
        <end position="231"/>
    </location>
</feature>
<keyword evidence="6" id="KW-1133">Transmembrane helix</keyword>
<organism evidence="7 8">
    <name type="scientific">Echinicola arenosa</name>
    <dbReference type="NCBI Taxonomy" id="2774144"/>
    <lineage>
        <taxon>Bacteria</taxon>
        <taxon>Pseudomonadati</taxon>
        <taxon>Bacteroidota</taxon>
        <taxon>Cytophagia</taxon>
        <taxon>Cytophagales</taxon>
        <taxon>Cyclobacteriaceae</taxon>
        <taxon>Echinicola</taxon>
    </lineage>
</organism>
<keyword evidence="3" id="KW-0050">Antiport</keyword>
<evidence type="ECO:0000313" key="8">
    <source>
        <dbReference type="Proteomes" id="UP000647133"/>
    </source>
</evidence>
<keyword evidence="6" id="KW-0812">Transmembrane</keyword>
<evidence type="ECO:0000256" key="6">
    <source>
        <dbReference type="SAM" id="Phobius"/>
    </source>
</evidence>
<evidence type="ECO:0000313" key="7">
    <source>
        <dbReference type="EMBL" id="MBD8490769.1"/>
    </source>
</evidence>
<feature type="transmembrane region" description="Helical" evidence="6">
    <location>
        <begin position="150"/>
        <end position="170"/>
    </location>
</feature>
<feature type="transmembrane region" description="Helical" evidence="6">
    <location>
        <begin position="6"/>
        <end position="23"/>
    </location>
</feature>
<feature type="transmembrane region" description="Helical" evidence="6">
    <location>
        <begin position="301"/>
        <end position="323"/>
    </location>
</feature>
<keyword evidence="6" id="KW-0472">Membrane</keyword>
<evidence type="ECO:0000256" key="5">
    <source>
        <dbReference type="SAM" id="MobiDB-lite"/>
    </source>
</evidence>
<evidence type="ECO:0000256" key="1">
    <source>
        <dbReference type="ARBA" id="ARBA00004651"/>
    </source>
</evidence>
<keyword evidence="8" id="KW-1185">Reference proteome</keyword>
<feature type="transmembrane region" description="Helical" evidence="6">
    <location>
        <begin position="335"/>
        <end position="353"/>
    </location>
</feature>
<evidence type="ECO:0000256" key="2">
    <source>
        <dbReference type="ARBA" id="ARBA00022448"/>
    </source>
</evidence>
<dbReference type="EMBL" id="JACYTQ010000008">
    <property type="protein sequence ID" value="MBD8490769.1"/>
    <property type="molecule type" value="Genomic_DNA"/>
</dbReference>
<reference evidence="7 8" key="1">
    <citation type="submission" date="2020-09" db="EMBL/GenBank/DDBJ databases">
        <title>Echinicola sp. CAU 1574 isolated from sand of Sido Beach.</title>
        <authorList>
            <person name="Kim W."/>
        </authorList>
    </citation>
    <scope>NUCLEOTIDE SEQUENCE [LARGE SCALE GENOMIC DNA]</scope>
    <source>
        <strain evidence="7 8">CAU 1574</strain>
    </source>
</reference>
<dbReference type="PANTHER" id="PTHR32507">
    <property type="entry name" value="NA(+)/H(+) ANTIPORTER 1"/>
    <property type="match status" value="1"/>
</dbReference>
<name>A0ABR9APQ7_9BACT</name>
<dbReference type="Proteomes" id="UP000647133">
    <property type="component" value="Unassembled WGS sequence"/>
</dbReference>
<comment type="subcellular location">
    <subcellularLocation>
        <location evidence="1">Cell membrane</location>
        <topology evidence="1">Multi-pass membrane protein</topology>
    </subcellularLocation>
</comment>
<sequence length="412" mass="46151">MTTTIIITLCTLLLIAYLFDYSFKKTKIPSVILLLLLGWLVRQGTMLFELKLPDLSSILPILGTTGLILIVLEGSLELELNKSKVTLIKKSFLGALAPLLALSFLMAYIFEQYGGYTFRDSLINAIPLCVISSAIAIPSVRNLSTSNKEFVIYESSLSDILGVVFFNFILRNETFGVDSFGMFGLQLVVICVISFVATIGLSFLLSRLEHHIKFVPIILLTILIYAISYVYHLPALIFILIFGLSIGNLNELHNLKFFDVFRTDILNKEVQKFKELTIEATFLIRSLFFLLFGYLLETSEILNTTTLVWSVGIVVLIFILRALQLKLSNLPLKPLLFVAPRGLITVLLFLSISPINNIGIVNKSLIIQVIVLTVLVMMFGVIISNPEKAEEEQKKAAEEKEKEEEEQSTKAV</sequence>
<accession>A0ABR9APQ7</accession>
<evidence type="ECO:0000256" key="4">
    <source>
        <dbReference type="ARBA" id="ARBA00023065"/>
    </source>
</evidence>
<keyword evidence="2" id="KW-0813">Transport</keyword>
<protein>
    <submittedName>
        <fullName evidence="7">Cation:proton antiporter</fullName>
    </submittedName>
</protein>
<feature type="region of interest" description="Disordered" evidence="5">
    <location>
        <begin position="392"/>
        <end position="412"/>
    </location>
</feature>
<comment type="caution">
    <text evidence="7">The sequence shown here is derived from an EMBL/GenBank/DDBJ whole genome shotgun (WGS) entry which is preliminary data.</text>
</comment>
<feature type="transmembrane region" description="Helical" evidence="6">
    <location>
        <begin position="30"/>
        <end position="48"/>
    </location>
</feature>
<keyword evidence="4" id="KW-0406">Ion transport</keyword>
<feature type="transmembrane region" description="Helical" evidence="6">
    <location>
        <begin position="276"/>
        <end position="295"/>
    </location>
</feature>
<dbReference type="InterPro" id="IPR038770">
    <property type="entry name" value="Na+/solute_symporter_sf"/>
</dbReference>
<gene>
    <name evidence="7" type="ORF">IFO69_18600</name>
</gene>
<proteinExistence type="predicted"/>
<feature type="transmembrane region" description="Helical" evidence="6">
    <location>
        <begin position="182"/>
        <end position="205"/>
    </location>
</feature>
<feature type="transmembrane region" description="Helical" evidence="6">
    <location>
        <begin position="365"/>
        <end position="385"/>
    </location>
</feature>